<dbReference type="Pfam" id="PF12802">
    <property type="entry name" value="MarR_2"/>
    <property type="match status" value="1"/>
</dbReference>
<evidence type="ECO:0000313" key="3">
    <source>
        <dbReference type="Proteomes" id="UP000063699"/>
    </source>
</evidence>
<dbReference type="GO" id="GO:0006950">
    <property type="term" value="P:response to stress"/>
    <property type="evidence" value="ECO:0007669"/>
    <property type="project" value="TreeGrafter"/>
</dbReference>
<dbReference type="InterPro" id="IPR039422">
    <property type="entry name" value="MarR/SlyA-like"/>
</dbReference>
<proteinExistence type="predicted"/>
<accession>A0A0N9I8C7</accession>
<dbReference type="Gene3D" id="1.10.10.10">
    <property type="entry name" value="Winged helix-like DNA-binding domain superfamily/Winged helix DNA-binding domain"/>
    <property type="match status" value="1"/>
</dbReference>
<dbReference type="KEGG" id="kphy:AOZ06_32015"/>
<dbReference type="EMBL" id="CP012752">
    <property type="protein sequence ID" value="ALG10896.1"/>
    <property type="molecule type" value="Genomic_DNA"/>
</dbReference>
<keyword evidence="3" id="KW-1185">Reference proteome</keyword>
<organism evidence="2 3">
    <name type="scientific">Kibdelosporangium phytohabitans</name>
    <dbReference type="NCBI Taxonomy" id="860235"/>
    <lineage>
        <taxon>Bacteria</taxon>
        <taxon>Bacillati</taxon>
        <taxon>Actinomycetota</taxon>
        <taxon>Actinomycetes</taxon>
        <taxon>Pseudonocardiales</taxon>
        <taxon>Pseudonocardiaceae</taxon>
        <taxon>Kibdelosporangium</taxon>
    </lineage>
</organism>
<evidence type="ECO:0000259" key="1">
    <source>
        <dbReference type="PROSITE" id="PS50995"/>
    </source>
</evidence>
<dbReference type="InterPro" id="IPR036390">
    <property type="entry name" value="WH_DNA-bd_sf"/>
</dbReference>
<dbReference type="PANTHER" id="PTHR33164:SF106">
    <property type="entry name" value="TRANSCRIPTIONAL REGULATORY PROTEIN"/>
    <property type="match status" value="1"/>
</dbReference>
<dbReference type="PROSITE" id="PS50995">
    <property type="entry name" value="HTH_MARR_2"/>
    <property type="match status" value="1"/>
</dbReference>
<dbReference type="AlphaFoldDB" id="A0A0N9I8C7"/>
<dbReference type="SUPFAM" id="SSF46785">
    <property type="entry name" value="Winged helix' DNA-binding domain"/>
    <property type="match status" value="1"/>
</dbReference>
<name>A0A0N9I8C7_9PSEU</name>
<protein>
    <recommendedName>
        <fullName evidence="1">HTH marR-type domain-containing protein</fullName>
    </recommendedName>
</protein>
<evidence type="ECO:0000313" key="2">
    <source>
        <dbReference type="EMBL" id="ALG10896.1"/>
    </source>
</evidence>
<dbReference type="GO" id="GO:0003700">
    <property type="term" value="F:DNA-binding transcription factor activity"/>
    <property type="evidence" value="ECO:0007669"/>
    <property type="project" value="InterPro"/>
</dbReference>
<dbReference type="PANTHER" id="PTHR33164">
    <property type="entry name" value="TRANSCRIPTIONAL REGULATOR, MARR FAMILY"/>
    <property type="match status" value="1"/>
</dbReference>
<feature type="domain" description="HTH marR-type" evidence="1">
    <location>
        <begin position="1"/>
        <end position="138"/>
    </location>
</feature>
<dbReference type="InterPro" id="IPR036388">
    <property type="entry name" value="WH-like_DNA-bd_sf"/>
</dbReference>
<reference evidence="2 3" key="1">
    <citation type="submission" date="2015-07" db="EMBL/GenBank/DDBJ databases">
        <title>Genome sequencing of Kibdelosporangium phytohabitans.</title>
        <authorList>
            <person name="Qin S."/>
            <person name="Xing K."/>
        </authorList>
    </citation>
    <scope>NUCLEOTIDE SEQUENCE [LARGE SCALE GENOMIC DNA]</scope>
    <source>
        <strain evidence="2 3">KLBMP1111</strain>
    </source>
</reference>
<dbReference type="Proteomes" id="UP000063699">
    <property type="component" value="Chromosome"/>
</dbReference>
<gene>
    <name evidence="2" type="ORF">AOZ06_32015</name>
</gene>
<dbReference type="InterPro" id="IPR000835">
    <property type="entry name" value="HTH_MarR-typ"/>
</dbReference>
<sequence length="140" mass="15117">MTAAMTTQTELGSRLFTAMLAARARVAAQLGLSATDHHCAELVVHAGRPLTAGEIAALSGLSTGAITGVVDRLERAGYVRRIRDEHDRRRVLVEVTPVKGAQLRRAMNVLDTTVAQTLSGYSDADRARLEHCLTAWIRAL</sequence>
<dbReference type="SMART" id="SM00347">
    <property type="entry name" value="HTH_MARR"/>
    <property type="match status" value="1"/>
</dbReference>